<dbReference type="InterPro" id="IPR011009">
    <property type="entry name" value="Kinase-like_dom_sf"/>
</dbReference>
<dbReference type="Gene3D" id="1.10.510.10">
    <property type="entry name" value="Transferase(Phosphotransferase) domain 1"/>
    <property type="match status" value="1"/>
</dbReference>
<dbReference type="PROSITE" id="PS00108">
    <property type="entry name" value="PROTEIN_KINASE_ST"/>
    <property type="match status" value="1"/>
</dbReference>
<sequence length="387" mass="43052">MDPLEKILSGLSNLNLDGKIVRKQPHASGLGGSCDVYSAWSKKHHKKVAVKQIRAYLRKDRSLAKKLAAEIRIWAKLNHEFVLPLLGFFVEGENMMPALISEWMERGTLHDIMRTFPRGGINTLLMLRDIASGLSYLHSNHVIHADLKSQNILISATGSPLIADFGLSLAISQSQSTMGTTSASTKGTVRWMAIELLPSTSVDGAIPVKPNKKTDVWSFGMVIYELLSWQVPYKEKSNDVQVLMAIVNGELPKKPNPDKDGDRVTFDTLWDVARSCWDRCASRPTAHKLWGSLWLKAFAHNTGLCDEDAANRALKGILQESQTSSSKLEPERYHNVRHLDSFGRRPREGHDCQIKIAVDIATFICHPANLIGPISKVELAYIANPTK</sequence>
<dbReference type="PROSITE" id="PS50011">
    <property type="entry name" value="PROTEIN_KINASE_DOM"/>
    <property type="match status" value="1"/>
</dbReference>
<dbReference type="GO" id="GO:0005524">
    <property type="term" value="F:ATP binding"/>
    <property type="evidence" value="ECO:0007669"/>
    <property type="project" value="InterPro"/>
</dbReference>
<dbReference type="InterPro" id="IPR051681">
    <property type="entry name" value="Ser/Thr_Kinases-Pseudokinases"/>
</dbReference>
<keyword evidence="2" id="KW-0808">Transferase</keyword>
<dbReference type="SUPFAM" id="SSF56112">
    <property type="entry name" value="Protein kinase-like (PK-like)"/>
    <property type="match status" value="1"/>
</dbReference>
<feature type="domain" description="Protein kinase" evidence="1">
    <location>
        <begin position="22"/>
        <end position="295"/>
    </location>
</feature>
<dbReference type="GO" id="GO:0004674">
    <property type="term" value="F:protein serine/threonine kinase activity"/>
    <property type="evidence" value="ECO:0007669"/>
    <property type="project" value="TreeGrafter"/>
</dbReference>
<keyword evidence="2" id="KW-0418">Kinase</keyword>
<dbReference type="OrthoDB" id="4062651at2759"/>
<proteinExistence type="predicted"/>
<dbReference type="AlphaFoldDB" id="A0A0H2RWS9"/>
<accession>A0A0H2RWS9</accession>
<name>A0A0H2RWS9_9AGAM</name>
<dbReference type="EMBL" id="KQ085952">
    <property type="protein sequence ID" value="KLO13888.1"/>
    <property type="molecule type" value="Genomic_DNA"/>
</dbReference>
<evidence type="ECO:0000313" key="2">
    <source>
        <dbReference type="EMBL" id="KLO13888.1"/>
    </source>
</evidence>
<dbReference type="PROSITE" id="PS51257">
    <property type="entry name" value="PROKAR_LIPOPROTEIN"/>
    <property type="match status" value="1"/>
</dbReference>
<reference evidence="2 3" key="1">
    <citation type="submission" date="2015-04" db="EMBL/GenBank/DDBJ databases">
        <title>Complete genome sequence of Schizopora paradoxa KUC8140, a cosmopolitan wood degrader in East Asia.</title>
        <authorList>
            <consortium name="DOE Joint Genome Institute"/>
            <person name="Min B."/>
            <person name="Park H."/>
            <person name="Jang Y."/>
            <person name="Kim J.-J."/>
            <person name="Kim K.H."/>
            <person name="Pangilinan J."/>
            <person name="Lipzen A."/>
            <person name="Riley R."/>
            <person name="Grigoriev I.V."/>
            <person name="Spatafora J.W."/>
            <person name="Choi I.-G."/>
        </authorList>
    </citation>
    <scope>NUCLEOTIDE SEQUENCE [LARGE SCALE GENOMIC DNA]</scope>
    <source>
        <strain evidence="2 3">KUC8140</strain>
    </source>
</reference>
<protein>
    <submittedName>
        <fullName evidence="2">Kinase-like protein</fullName>
    </submittedName>
</protein>
<keyword evidence="3" id="KW-1185">Reference proteome</keyword>
<dbReference type="Proteomes" id="UP000053477">
    <property type="component" value="Unassembled WGS sequence"/>
</dbReference>
<organism evidence="2 3">
    <name type="scientific">Schizopora paradoxa</name>
    <dbReference type="NCBI Taxonomy" id="27342"/>
    <lineage>
        <taxon>Eukaryota</taxon>
        <taxon>Fungi</taxon>
        <taxon>Dikarya</taxon>
        <taxon>Basidiomycota</taxon>
        <taxon>Agaricomycotina</taxon>
        <taxon>Agaricomycetes</taxon>
        <taxon>Hymenochaetales</taxon>
        <taxon>Schizoporaceae</taxon>
        <taxon>Schizopora</taxon>
    </lineage>
</organism>
<dbReference type="Pfam" id="PF00069">
    <property type="entry name" value="Pkinase"/>
    <property type="match status" value="1"/>
</dbReference>
<dbReference type="STRING" id="27342.A0A0H2RWS9"/>
<evidence type="ECO:0000313" key="3">
    <source>
        <dbReference type="Proteomes" id="UP000053477"/>
    </source>
</evidence>
<dbReference type="InParanoid" id="A0A0H2RWS9"/>
<dbReference type="SMART" id="SM00220">
    <property type="entry name" value="S_TKc"/>
    <property type="match status" value="1"/>
</dbReference>
<gene>
    <name evidence="2" type="ORF">SCHPADRAFT_939995</name>
</gene>
<dbReference type="InterPro" id="IPR000719">
    <property type="entry name" value="Prot_kinase_dom"/>
</dbReference>
<evidence type="ECO:0000259" key="1">
    <source>
        <dbReference type="PROSITE" id="PS50011"/>
    </source>
</evidence>
<dbReference type="PANTHER" id="PTHR44329">
    <property type="entry name" value="SERINE/THREONINE-PROTEIN KINASE TNNI3K-RELATED"/>
    <property type="match status" value="1"/>
</dbReference>
<dbReference type="InterPro" id="IPR008271">
    <property type="entry name" value="Ser/Thr_kinase_AS"/>
</dbReference>